<evidence type="ECO:0000256" key="14">
    <source>
        <dbReference type="HAMAP-Rule" id="MF_00136"/>
    </source>
</evidence>
<dbReference type="GO" id="GO:0004478">
    <property type="term" value="F:methionine adenosyltransferase activity"/>
    <property type="evidence" value="ECO:0007669"/>
    <property type="project" value="UniProtKB-UniRule"/>
</dbReference>
<dbReference type="PANTHER" id="PTHR36697">
    <property type="entry name" value="S-ADENOSYLMETHIONINE SYNTHASE"/>
    <property type="match status" value="1"/>
</dbReference>
<evidence type="ECO:0000256" key="4">
    <source>
        <dbReference type="ARBA" id="ARBA00009691"/>
    </source>
</evidence>
<comment type="cofactor">
    <cofactor evidence="1 14">
        <name>Mg(2+)</name>
        <dbReference type="ChEBI" id="CHEBI:18420"/>
    </cofactor>
</comment>
<evidence type="ECO:0000256" key="11">
    <source>
        <dbReference type="ARBA" id="ARBA00022842"/>
    </source>
</evidence>
<evidence type="ECO:0000256" key="7">
    <source>
        <dbReference type="ARBA" id="ARBA00022563"/>
    </source>
</evidence>
<keyword evidence="9 14" id="KW-0547">Nucleotide-binding</keyword>
<dbReference type="NCBIfam" id="NF003364">
    <property type="entry name" value="PRK04439.1-3"/>
    <property type="match status" value="1"/>
</dbReference>
<feature type="region of interest" description="Disordered" evidence="15">
    <location>
        <begin position="273"/>
        <end position="305"/>
    </location>
</feature>
<sequence>MTERNIRVEPIDRRAVEDQEVEIVERKGIGHPDSISDGIAESVAGALAQTYLDRVGKVLHFNTDETQLVAGEAAPAFGGGEVVDPIYILIVGRATKHYEGTTIPTERIALEAARDYLAANIPQLEFGTDVIVDVKLGEGSGDLQDVFGEEGAQVPMANDTSFGVGHAPLSETEEIVLNAERRLNGEYADENPELGSDVKIMGKREDDTIDVTVAAAMIDEYIADMDAYADAVESVREYVADVASEYTDREVNVHVNTADDYEEGSIYLTVTGTSAEQGDDGSVGRGNRANGLITPNRSMSMEATSGKNPVNHIGKIYNLLSTEIAEAVVADVDEIRDLRVRLLSQIGRPIDQPHVADVHVVTADGVALEDVRGDIEAIVDEQLADVTGITRRVIDGELTTF</sequence>
<accession>A0AAP2Z022</accession>
<dbReference type="HAMAP" id="MF_00136">
    <property type="entry name" value="S_AdoMet_synth2"/>
    <property type="match status" value="1"/>
</dbReference>
<evidence type="ECO:0000256" key="15">
    <source>
        <dbReference type="SAM" id="MobiDB-lite"/>
    </source>
</evidence>
<evidence type="ECO:0000256" key="9">
    <source>
        <dbReference type="ARBA" id="ARBA00022741"/>
    </source>
</evidence>
<dbReference type="GO" id="GO:0006556">
    <property type="term" value="P:S-adenosylmethionine biosynthetic process"/>
    <property type="evidence" value="ECO:0007669"/>
    <property type="project" value="UniProtKB-UniRule"/>
</dbReference>
<evidence type="ECO:0000256" key="3">
    <source>
        <dbReference type="ARBA" id="ARBA00005224"/>
    </source>
</evidence>
<evidence type="ECO:0000256" key="10">
    <source>
        <dbReference type="ARBA" id="ARBA00022840"/>
    </source>
</evidence>
<evidence type="ECO:0000256" key="2">
    <source>
        <dbReference type="ARBA" id="ARBA00003775"/>
    </source>
</evidence>
<keyword evidence="7 14" id="KW-0554">One-carbon metabolism</keyword>
<feature type="binding site" evidence="14">
    <location>
        <begin position="137"/>
        <end position="142"/>
    </location>
    <ligand>
        <name>ATP</name>
        <dbReference type="ChEBI" id="CHEBI:30616"/>
    </ligand>
</feature>
<comment type="catalytic activity">
    <reaction evidence="13 14">
        <text>L-methionine + ATP + H2O = S-adenosyl-L-methionine + phosphate + diphosphate</text>
        <dbReference type="Rhea" id="RHEA:21080"/>
        <dbReference type="ChEBI" id="CHEBI:15377"/>
        <dbReference type="ChEBI" id="CHEBI:30616"/>
        <dbReference type="ChEBI" id="CHEBI:33019"/>
        <dbReference type="ChEBI" id="CHEBI:43474"/>
        <dbReference type="ChEBI" id="CHEBI:57844"/>
        <dbReference type="ChEBI" id="CHEBI:59789"/>
        <dbReference type="EC" id="2.5.1.6"/>
    </reaction>
</comment>
<dbReference type="GO" id="GO:0006730">
    <property type="term" value="P:one-carbon metabolic process"/>
    <property type="evidence" value="ECO:0007669"/>
    <property type="project" value="UniProtKB-KW"/>
</dbReference>
<dbReference type="PANTHER" id="PTHR36697:SF1">
    <property type="entry name" value="S-ADENOSYLMETHIONINE SYNTHASE"/>
    <property type="match status" value="1"/>
</dbReference>
<dbReference type="InterPro" id="IPR002795">
    <property type="entry name" value="S-AdoMet_synthetase_arc"/>
</dbReference>
<dbReference type="RefSeq" id="WP_338003903.1">
    <property type="nucleotide sequence ID" value="NZ_JAOPKA010000006.1"/>
</dbReference>
<proteinExistence type="inferred from homology"/>
<dbReference type="InterPro" id="IPR027790">
    <property type="entry name" value="AdoMet_synthase_2_family"/>
</dbReference>
<dbReference type="GO" id="GO:0005524">
    <property type="term" value="F:ATP binding"/>
    <property type="evidence" value="ECO:0007669"/>
    <property type="project" value="UniProtKB-UniRule"/>
</dbReference>
<organism evidence="16 17">
    <name type="scientific">Natronoglomus mannanivorans</name>
    <dbReference type="NCBI Taxonomy" id="2979990"/>
    <lineage>
        <taxon>Archaea</taxon>
        <taxon>Methanobacteriati</taxon>
        <taxon>Methanobacteriota</taxon>
        <taxon>Stenosarchaea group</taxon>
        <taxon>Halobacteria</taxon>
        <taxon>Halobacteriales</taxon>
        <taxon>Natrialbaceae</taxon>
        <taxon>Natronoglomus</taxon>
    </lineage>
</organism>
<evidence type="ECO:0000256" key="1">
    <source>
        <dbReference type="ARBA" id="ARBA00001946"/>
    </source>
</evidence>
<evidence type="ECO:0000256" key="5">
    <source>
        <dbReference type="ARBA" id="ARBA00012828"/>
    </source>
</evidence>
<evidence type="ECO:0000313" key="16">
    <source>
        <dbReference type="EMBL" id="MCU4742068.1"/>
    </source>
</evidence>
<dbReference type="EMBL" id="JAOPKA010000006">
    <property type="protein sequence ID" value="MCU4742068.1"/>
    <property type="molecule type" value="Genomic_DNA"/>
</dbReference>
<dbReference type="GO" id="GO:0000287">
    <property type="term" value="F:magnesium ion binding"/>
    <property type="evidence" value="ECO:0007669"/>
    <property type="project" value="UniProtKB-UniRule"/>
</dbReference>
<protein>
    <recommendedName>
        <fullName evidence="6 14">S-adenosylmethionine synthase</fullName>
        <shortName evidence="14">AdoMet synthase</shortName>
        <ecNumber evidence="5 14">2.5.1.6</ecNumber>
    </recommendedName>
    <alternativeName>
        <fullName evidence="12 14">Methionine adenosyltransferase</fullName>
    </alternativeName>
</protein>
<evidence type="ECO:0000256" key="6">
    <source>
        <dbReference type="ARBA" id="ARBA00020319"/>
    </source>
</evidence>
<feature type="compositionally biased region" description="Polar residues" evidence="15">
    <location>
        <begin position="293"/>
        <end position="305"/>
    </location>
</feature>
<reference evidence="16" key="1">
    <citation type="submission" date="2022-09" db="EMBL/GenBank/DDBJ databases">
        <title>Enrichment on poylsaccharides allowed isolation of novel metabolic and taxonomic groups of Haloarchaea.</title>
        <authorList>
            <person name="Sorokin D.Y."/>
            <person name="Elcheninov A.G."/>
            <person name="Khizhniak T.V."/>
            <person name="Kolganova T.V."/>
            <person name="Kublanov I.V."/>
        </authorList>
    </citation>
    <scope>NUCLEOTIDE SEQUENCE</scope>
    <source>
        <strain evidence="16">AArc-xg1-1</strain>
    </source>
</reference>
<dbReference type="AlphaFoldDB" id="A0AAP2Z022"/>
<evidence type="ECO:0000256" key="13">
    <source>
        <dbReference type="ARBA" id="ARBA00048344"/>
    </source>
</evidence>
<dbReference type="InterPro" id="IPR042544">
    <property type="entry name" value="AdoMet_synthase_3"/>
</dbReference>
<dbReference type="Pfam" id="PF01941">
    <property type="entry name" value="AdoMet_Synthase"/>
    <property type="match status" value="1"/>
</dbReference>
<evidence type="ECO:0000256" key="12">
    <source>
        <dbReference type="ARBA" id="ARBA00032151"/>
    </source>
</evidence>
<comment type="caution">
    <text evidence="16">The sequence shown here is derived from an EMBL/GenBank/DDBJ whole genome shotgun (WGS) entry which is preliminary data.</text>
</comment>
<keyword evidence="11 14" id="KW-0460">Magnesium</keyword>
<evidence type="ECO:0000313" key="17">
    <source>
        <dbReference type="Proteomes" id="UP001321018"/>
    </source>
</evidence>
<comment type="similarity">
    <text evidence="4 14">Belongs to the AdoMet synthase 2 family.</text>
</comment>
<comment type="function">
    <text evidence="2 14">Catalyzes the formation of S-adenosylmethionine from methionine and ATP.</text>
</comment>
<evidence type="ECO:0000256" key="8">
    <source>
        <dbReference type="ARBA" id="ARBA00022679"/>
    </source>
</evidence>
<dbReference type="Proteomes" id="UP001321018">
    <property type="component" value="Unassembled WGS sequence"/>
</dbReference>
<dbReference type="Gene3D" id="3.30.300.280">
    <property type="entry name" value="S-adenosylmethionine synthetase, C-terminal domain"/>
    <property type="match status" value="1"/>
</dbReference>
<dbReference type="NCBIfam" id="NF003366">
    <property type="entry name" value="PRK04439.1-5"/>
    <property type="match status" value="1"/>
</dbReference>
<dbReference type="Gene3D" id="3.30.300.10">
    <property type="match status" value="1"/>
</dbReference>
<comment type="pathway">
    <text evidence="3 14">Amino-acid biosynthesis; S-adenosyl-L-methionine biosynthesis; S-adenosyl-L-methionine from L-methionine: step 1/1.</text>
</comment>
<gene>
    <name evidence="14" type="primary">mat</name>
    <name evidence="16" type="ORF">OB960_11735</name>
</gene>
<keyword evidence="10 14" id="KW-0067">ATP-binding</keyword>
<keyword evidence="8 14" id="KW-0808">Transferase</keyword>
<dbReference type="EC" id="2.5.1.6" evidence="5 14"/>
<name>A0AAP2Z022_9EURY</name>